<dbReference type="Proteomes" id="UP000199214">
    <property type="component" value="Unassembled WGS sequence"/>
</dbReference>
<name>A0A1H7NK79_9SPHN</name>
<dbReference type="AlphaFoldDB" id="A0A1H7NK79"/>
<organism evidence="2 3">
    <name type="scientific">Sphingomonas palmae</name>
    <dbReference type="NCBI Taxonomy" id="1855283"/>
    <lineage>
        <taxon>Bacteria</taxon>
        <taxon>Pseudomonadati</taxon>
        <taxon>Pseudomonadota</taxon>
        <taxon>Alphaproteobacteria</taxon>
        <taxon>Sphingomonadales</taxon>
        <taxon>Sphingomonadaceae</taxon>
        <taxon>Sphingomonas</taxon>
    </lineage>
</organism>
<dbReference type="EMBL" id="FNZZ01000003">
    <property type="protein sequence ID" value="SEL23962.1"/>
    <property type="molecule type" value="Genomic_DNA"/>
</dbReference>
<proteinExistence type="predicted"/>
<gene>
    <name evidence="2" type="ORF">SAMN05216382_1619</name>
</gene>
<sequence length="45" mass="4992">MSDKQNDVQKATEELLEDPDAPEKGNTRPPQTIDAEPARADKDAR</sequence>
<dbReference type="RefSeq" id="WP_177171594.1">
    <property type="nucleotide sequence ID" value="NZ_FNZZ01000003.1"/>
</dbReference>
<evidence type="ECO:0000256" key="1">
    <source>
        <dbReference type="SAM" id="MobiDB-lite"/>
    </source>
</evidence>
<accession>A0A1H7NK79</accession>
<feature type="compositionally biased region" description="Basic and acidic residues" evidence="1">
    <location>
        <begin position="36"/>
        <end position="45"/>
    </location>
</feature>
<protein>
    <submittedName>
        <fullName evidence="2">Uncharacterized protein</fullName>
    </submittedName>
</protein>
<feature type="compositionally biased region" description="Basic and acidic residues" evidence="1">
    <location>
        <begin position="1"/>
        <end position="13"/>
    </location>
</feature>
<evidence type="ECO:0000313" key="2">
    <source>
        <dbReference type="EMBL" id="SEL23962.1"/>
    </source>
</evidence>
<reference evidence="3" key="1">
    <citation type="submission" date="2016-10" db="EMBL/GenBank/DDBJ databases">
        <authorList>
            <person name="Varghese N."/>
            <person name="Submissions S."/>
        </authorList>
    </citation>
    <scope>NUCLEOTIDE SEQUENCE [LARGE SCALE GENOMIC DNA]</scope>
    <source>
        <strain evidence="3">JS21-1</strain>
    </source>
</reference>
<feature type="region of interest" description="Disordered" evidence="1">
    <location>
        <begin position="1"/>
        <end position="45"/>
    </location>
</feature>
<keyword evidence="3" id="KW-1185">Reference proteome</keyword>
<evidence type="ECO:0000313" key="3">
    <source>
        <dbReference type="Proteomes" id="UP000199214"/>
    </source>
</evidence>
<dbReference type="STRING" id="1855283.SAMN05216382_1619"/>